<dbReference type="Proteomes" id="UP000265520">
    <property type="component" value="Unassembled WGS sequence"/>
</dbReference>
<evidence type="ECO:0000313" key="3">
    <source>
        <dbReference type="Proteomes" id="UP000265520"/>
    </source>
</evidence>
<comment type="caution">
    <text evidence="2">The sequence shown here is derived from an EMBL/GenBank/DDBJ whole genome shotgun (WGS) entry which is preliminary data.</text>
</comment>
<keyword evidence="3" id="KW-1185">Reference proteome</keyword>
<proteinExistence type="predicted"/>
<evidence type="ECO:0000256" key="1">
    <source>
        <dbReference type="SAM" id="Phobius"/>
    </source>
</evidence>
<keyword evidence="1" id="KW-0812">Transmembrane</keyword>
<sequence>ALARGPFSIGWRSVRLETLGFLVCVFFMTLALSPSSVRMKLKLVRSKVPGAFYGGGGATTSHISSCMLFSSSKTHSSITFFLYSLK</sequence>
<dbReference type="EMBL" id="LXQA010167334">
    <property type="protein sequence ID" value="MCI28689.1"/>
    <property type="molecule type" value="Genomic_DNA"/>
</dbReference>
<feature type="transmembrane region" description="Helical" evidence="1">
    <location>
        <begin position="18"/>
        <end position="37"/>
    </location>
</feature>
<accession>A0A392QXI5</accession>
<dbReference type="AlphaFoldDB" id="A0A392QXI5"/>
<keyword evidence="1" id="KW-1133">Transmembrane helix</keyword>
<keyword evidence="1" id="KW-0472">Membrane</keyword>
<evidence type="ECO:0000313" key="2">
    <source>
        <dbReference type="EMBL" id="MCI28689.1"/>
    </source>
</evidence>
<reference evidence="2 3" key="1">
    <citation type="journal article" date="2018" name="Front. Plant Sci.">
        <title>Red Clover (Trifolium pratense) and Zigzag Clover (T. medium) - A Picture of Genomic Similarities and Differences.</title>
        <authorList>
            <person name="Dluhosova J."/>
            <person name="Istvanek J."/>
            <person name="Nedelnik J."/>
            <person name="Repkova J."/>
        </authorList>
    </citation>
    <scope>NUCLEOTIDE SEQUENCE [LARGE SCALE GENOMIC DNA]</scope>
    <source>
        <strain evidence="3">cv. 10/8</strain>
        <tissue evidence="2">Leaf</tissue>
    </source>
</reference>
<name>A0A392QXI5_9FABA</name>
<feature type="non-terminal residue" evidence="2">
    <location>
        <position position="1"/>
    </location>
</feature>
<protein>
    <submittedName>
        <fullName evidence="2">Uncharacterized protein</fullName>
    </submittedName>
</protein>
<organism evidence="2 3">
    <name type="scientific">Trifolium medium</name>
    <dbReference type="NCBI Taxonomy" id="97028"/>
    <lineage>
        <taxon>Eukaryota</taxon>
        <taxon>Viridiplantae</taxon>
        <taxon>Streptophyta</taxon>
        <taxon>Embryophyta</taxon>
        <taxon>Tracheophyta</taxon>
        <taxon>Spermatophyta</taxon>
        <taxon>Magnoliopsida</taxon>
        <taxon>eudicotyledons</taxon>
        <taxon>Gunneridae</taxon>
        <taxon>Pentapetalae</taxon>
        <taxon>rosids</taxon>
        <taxon>fabids</taxon>
        <taxon>Fabales</taxon>
        <taxon>Fabaceae</taxon>
        <taxon>Papilionoideae</taxon>
        <taxon>50 kb inversion clade</taxon>
        <taxon>NPAAA clade</taxon>
        <taxon>Hologalegina</taxon>
        <taxon>IRL clade</taxon>
        <taxon>Trifolieae</taxon>
        <taxon>Trifolium</taxon>
    </lineage>
</organism>